<keyword evidence="3 5" id="KW-1005">Bacterial flagellum biogenesis</keyword>
<dbReference type="OrthoDB" id="9785233at2"/>
<keyword evidence="9" id="KW-1185">Reference proteome</keyword>
<dbReference type="AlphaFoldDB" id="A0A1Y0HQB8"/>
<name>A0A1Y0HQB8_9BACT</name>
<dbReference type="EMBL" id="CP021416">
    <property type="protein sequence ID" value="ARU50130.1"/>
    <property type="molecule type" value="Genomic_DNA"/>
</dbReference>
<dbReference type="RefSeq" id="WP_087439787.1">
    <property type="nucleotide sequence ID" value="NZ_CP021416.1"/>
</dbReference>
<evidence type="ECO:0000256" key="3">
    <source>
        <dbReference type="ARBA" id="ARBA00022795"/>
    </source>
</evidence>
<evidence type="ECO:0000256" key="2">
    <source>
        <dbReference type="ARBA" id="ARBA00016013"/>
    </source>
</evidence>
<dbReference type="Pfam" id="PF03963">
    <property type="entry name" value="FlgD"/>
    <property type="match status" value="1"/>
</dbReference>
<evidence type="ECO:0000256" key="1">
    <source>
        <dbReference type="ARBA" id="ARBA00010577"/>
    </source>
</evidence>
<dbReference type="InterPro" id="IPR025965">
    <property type="entry name" value="FlgD/Vpr_Ig-like"/>
</dbReference>
<evidence type="ECO:0000259" key="7">
    <source>
        <dbReference type="Pfam" id="PF13860"/>
    </source>
</evidence>
<dbReference type="Gene3D" id="2.30.30.910">
    <property type="match status" value="1"/>
</dbReference>
<feature type="compositionally biased region" description="Low complexity" evidence="6">
    <location>
        <begin position="16"/>
        <end position="30"/>
    </location>
</feature>
<reference evidence="9" key="1">
    <citation type="submission" date="2017-05" db="EMBL/GenBank/DDBJ databases">
        <title>Dechlorination kinetics govern the competition between two new strains of the genus Sulfurospirillum.</title>
        <authorList>
            <person name="Buttet G.F."/>
            <person name="Murray A.M."/>
            <person name="Goris T."/>
            <person name="Burion M."/>
            <person name="Lin B."/>
            <person name="Rolle M."/>
            <person name="Maillard J."/>
        </authorList>
    </citation>
    <scope>NUCLEOTIDE SEQUENCE [LARGE SCALE GENOMIC DNA]</scope>
    <source>
        <strain evidence="9">SL2-1</strain>
    </source>
</reference>
<dbReference type="Gene3D" id="2.60.40.4070">
    <property type="match status" value="1"/>
</dbReference>
<evidence type="ECO:0000256" key="5">
    <source>
        <dbReference type="RuleBase" id="RU362076"/>
    </source>
</evidence>
<proteinExistence type="inferred from homology"/>
<dbReference type="Pfam" id="PF13860">
    <property type="entry name" value="FlgD_ig"/>
    <property type="match status" value="1"/>
</dbReference>
<evidence type="ECO:0000313" key="8">
    <source>
        <dbReference type="EMBL" id="ARU50130.1"/>
    </source>
</evidence>
<evidence type="ECO:0000256" key="4">
    <source>
        <dbReference type="ARBA" id="ARBA00024746"/>
    </source>
</evidence>
<feature type="domain" description="FlgD/Vpr Ig-like" evidence="7">
    <location>
        <begin position="114"/>
        <end position="184"/>
    </location>
</feature>
<comment type="function">
    <text evidence="4 5">Required for flagellar hook formation. May act as a scaffolding protein.</text>
</comment>
<evidence type="ECO:0000256" key="6">
    <source>
        <dbReference type="SAM" id="MobiDB-lite"/>
    </source>
</evidence>
<evidence type="ECO:0000313" key="9">
    <source>
        <dbReference type="Proteomes" id="UP000196005"/>
    </source>
</evidence>
<dbReference type="GO" id="GO:0044781">
    <property type="term" value="P:bacterial-type flagellum organization"/>
    <property type="evidence" value="ECO:0007669"/>
    <property type="project" value="UniProtKB-UniRule"/>
</dbReference>
<comment type="similarity">
    <text evidence="1 5">Belongs to the FlgD family.</text>
</comment>
<protein>
    <recommendedName>
        <fullName evidence="2 5">Basal-body rod modification protein FlgD</fullName>
    </recommendedName>
</protein>
<dbReference type="KEGG" id="suls:Sdiek1_2998"/>
<gene>
    <name evidence="8" type="ORF">Sdiek1_2998</name>
</gene>
<sequence length="230" mass="25082">MAINTKGYESLLNPGTASSTTTKTAASTGSADTLGKDDFLKLLLTELQHQDPTSPMDSDKILTQTSQLATLESATKTNTALDNLSSQLKESVSANATNLIGKMGSLGYNAITLNNSTAKYEVYFPTEIKSGTLSITDKDKNVVQTIDLKDAVGKSGVISFEWDGKNKYGEQLKDGYYGVTAEYLDKNNDQQKTQFGVYPVESVRYDNGSSYIKLGSNYFPMSDVVEYYDK</sequence>
<organism evidence="8 9">
    <name type="scientific">Sulfurospirillum diekertiae</name>
    <dbReference type="NCBI Taxonomy" id="1854492"/>
    <lineage>
        <taxon>Bacteria</taxon>
        <taxon>Pseudomonadati</taxon>
        <taxon>Campylobacterota</taxon>
        <taxon>Epsilonproteobacteria</taxon>
        <taxon>Campylobacterales</taxon>
        <taxon>Sulfurospirillaceae</taxon>
        <taxon>Sulfurospirillum</taxon>
    </lineage>
</organism>
<accession>A0A1Y0HQB8</accession>
<dbReference type="Proteomes" id="UP000196005">
    <property type="component" value="Chromosome"/>
</dbReference>
<dbReference type="InterPro" id="IPR005648">
    <property type="entry name" value="FlgD"/>
</dbReference>
<feature type="region of interest" description="Disordered" evidence="6">
    <location>
        <begin position="1"/>
        <end position="30"/>
    </location>
</feature>